<protein>
    <submittedName>
        <fullName evidence="3">C2H2-type domain-containing protein</fullName>
    </submittedName>
</protein>
<keyword evidence="2" id="KW-1185">Reference proteome</keyword>
<evidence type="ECO:0000313" key="3">
    <source>
        <dbReference type="WBParaSite" id="TTAC_0001030601-mRNA-1"/>
    </source>
</evidence>
<sequence>MPPSALHLPLVHPAAAFASPLTNAAEQADISGSIHKTHDDRQFVTLAAVVHSEKPQTGLCDAPQFARRMARFQSMEDCNTCDSIMSASPRLVVHLDDARPLASSSSSDFGCVDYGEDQLPKETSFGLRGLKMQHCEAKHEMHDVELSRTDSKVGVCRISRRGHTLQDAELHGRLPGGGPIVEANPLWQPFHRRTDADSTN</sequence>
<evidence type="ECO:0000313" key="1">
    <source>
        <dbReference type="EMBL" id="VDM35271.1"/>
    </source>
</evidence>
<gene>
    <name evidence="1" type="ORF">TTAC_LOCUS10291</name>
</gene>
<accession>A0A0R3X9T1</accession>
<dbReference type="Proteomes" id="UP000274429">
    <property type="component" value="Unassembled WGS sequence"/>
</dbReference>
<evidence type="ECO:0000313" key="2">
    <source>
        <dbReference type="Proteomes" id="UP000274429"/>
    </source>
</evidence>
<dbReference type="EMBL" id="UYWX01021512">
    <property type="protein sequence ID" value="VDM35271.1"/>
    <property type="molecule type" value="Genomic_DNA"/>
</dbReference>
<organism evidence="3">
    <name type="scientific">Hydatigena taeniaeformis</name>
    <name type="common">Feline tapeworm</name>
    <name type="synonym">Taenia taeniaeformis</name>
    <dbReference type="NCBI Taxonomy" id="6205"/>
    <lineage>
        <taxon>Eukaryota</taxon>
        <taxon>Metazoa</taxon>
        <taxon>Spiralia</taxon>
        <taxon>Lophotrochozoa</taxon>
        <taxon>Platyhelminthes</taxon>
        <taxon>Cestoda</taxon>
        <taxon>Eucestoda</taxon>
        <taxon>Cyclophyllidea</taxon>
        <taxon>Taeniidae</taxon>
        <taxon>Hydatigera</taxon>
    </lineage>
</organism>
<name>A0A0R3X9T1_HYDTA</name>
<proteinExistence type="predicted"/>
<dbReference type="AlphaFoldDB" id="A0A0R3X9T1"/>
<reference evidence="1 2" key="2">
    <citation type="submission" date="2018-11" db="EMBL/GenBank/DDBJ databases">
        <authorList>
            <consortium name="Pathogen Informatics"/>
        </authorList>
    </citation>
    <scope>NUCLEOTIDE SEQUENCE [LARGE SCALE GENOMIC DNA]</scope>
</reference>
<reference evidence="3" key="1">
    <citation type="submission" date="2017-02" db="UniProtKB">
        <authorList>
            <consortium name="WormBaseParasite"/>
        </authorList>
    </citation>
    <scope>IDENTIFICATION</scope>
</reference>
<dbReference type="WBParaSite" id="TTAC_0001030601-mRNA-1">
    <property type="protein sequence ID" value="TTAC_0001030601-mRNA-1"/>
    <property type="gene ID" value="TTAC_0001030601"/>
</dbReference>